<dbReference type="Pfam" id="PF00001">
    <property type="entry name" value="7tm_1"/>
    <property type="match status" value="2"/>
</dbReference>
<keyword evidence="12" id="KW-0325">Glycoprotein</keyword>
<dbReference type="PANTHER" id="PTHR10489">
    <property type="entry name" value="CELL ADHESION MOLECULE"/>
    <property type="match status" value="1"/>
</dbReference>
<feature type="transmembrane region" description="Helical" evidence="16">
    <location>
        <begin position="264"/>
        <end position="285"/>
    </location>
</feature>
<protein>
    <submittedName>
        <fullName evidence="18">Apelin receptor</fullName>
    </submittedName>
</protein>
<feature type="transmembrane region" description="Helical" evidence="16">
    <location>
        <begin position="32"/>
        <end position="58"/>
    </location>
</feature>
<organism evidence="18 19">
    <name type="scientific">Eptatretus burgeri</name>
    <name type="common">Inshore hagfish</name>
    <dbReference type="NCBI Taxonomy" id="7764"/>
    <lineage>
        <taxon>Eukaryota</taxon>
        <taxon>Metazoa</taxon>
        <taxon>Chordata</taxon>
        <taxon>Craniata</taxon>
        <taxon>Vertebrata</taxon>
        <taxon>Cyclostomata</taxon>
        <taxon>Myxini</taxon>
        <taxon>Myxiniformes</taxon>
        <taxon>Myxinidae</taxon>
        <taxon>Eptatretinae</taxon>
        <taxon>Eptatretus</taxon>
    </lineage>
</organism>
<dbReference type="PROSITE" id="PS50262">
    <property type="entry name" value="G_PROTEIN_RECEP_F1_2"/>
    <property type="match status" value="1"/>
</dbReference>
<comment type="similarity">
    <text evidence="15">Belongs to the G-protein coupled receptor 1 family.</text>
</comment>
<dbReference type="GO" id="GO:0001525">
    <property type="term" value="P:angiogenesis"/>
    <property type="evidence" value="ECO:0007669"/>
    <property type="project" value="UniProtKB-KW"/>
</dbReference>
<evidence type="ECO:0000256" key="8">
    <source>
        <dbReference type="ARBA" id="ARBA00023040"/>
    </source>
</evidence>
<evidence type="ECO:0000256" key="12">
    <source>
        <dbReference type="ARBA" id="ARBA00023180"/>
    </source>
</evidence>
<name>A0A8C4R9G4_EPTBU</name>
<dbReference type="AlphaFoldDB" id="A0A8C4R9G4"/>
<feature type="transmembrane region" description="Helical" evidence="16">
    <location>
        <begin position="353"/>
        <end position="374"/>
    </location>
</feature>
<keyword evidence="5" id="KW-0037">Angiogenesis</keyword>
<evidence type="ECO:0000259" key="17">
    <source>
        <dbReference type="PROSITE" id="PS50262"/>
    </source>
</evidence>
<dbReference type="GO" id="GO:0019722">
    <property type="term" value="P:calcium-mediated signaling"/>
    <property type="evidence" value="ECO:0007669"/>
    <property type="project" value="TreeGrafter"/>
</dbReference>
<dbReference type="GO" id="GO:0007369">
    <property type="term" value="P:gastrulation"/>
    <property type="evidence" value="ECO:0007669"/>
    <property type="project" value="UniProtKB-KW"/>
</dbReference>
<dbReference type="GO" id="GO:0007204">
    <property type="term" value="P:positive regulation of cytosolic calcium ion concentration"/>
    <property type="evidence" value="ECO:0007669"/>
    <property type="project" value="TreeGrafter"/>
</dbReference>
<keyword evidence="7 16" id="KW-1133">Transmembrane helix</keyword>
<keyword evidence="13" id="KW-0306">Gastrulation</keyword>
<evidence type="ECO:0000256" key="3">
    <source>
        <dbReference type="ARBA" id="ARBA00022473"/>
    </source>
</evidence>
<keyword evidence="4" id="KW-1003">Cell membrane</keyword>
<evidence type="ECO:0000313" key="19">
    <source>
        <dbReference type="Proteomes" id="UP000694388"/>
    </source>
</evidence>
<keyword evidence="6 15" id="KW-0812">Transmembrane</keyword>
<dbReference type="InterPro" id="IPR000248">
    <property type="entry name" value="ATII_rcpt"/>
</dbReference>
<evidence type="ECO:0000256" key="1">
    <source>
        <dbReference type="ARBA" id="ARBA00004141"/>
    </source>
</evidence>
<dbReference type="PROSITE" id="PS00237">
    <property type="entry name" value="G_PROTEIN_RECEP_F1_1"/>
    <property type="match status" value="1"/>
</dbReference>
<dbReference type="GeneTree" id="ENSGT01130000278303"/>
<keyword evidence="10" id="KW-1015">Disulfide bond</keyword>
<evidence type="ECO:0000256" key="6">
    <source>
        <dbReference type="ARBA" id="ARBA00022692"/>
    </source>
</evidence>
<dbReference type="GO" id="GO:0009897">
    <property type="term" value="C:external side of plasma membrane"/>
    <property type="evidence" value="ECO:0007669"/>
    <property type="project" value="TreeGrafter"/>
</dbReference>
<dbReference type="PRINTS" id="PR00237">
    <property type="entry name" value="GPCRRHODOPSN"/>
</dbReference>
<evidence type="ECO:0000256" key="16">
    <source>
        <dbReference type="SAM" id="Phobius"/>
    </source>
</evidence>
<proteinExistence type="inferred from homology"/>
<evidence type="ECO:0000256" key="11">
    <source>
        <dbReference type="ARBA" id="ARBA00023170"/>
    </source>
</evidence>
<dbReference type="Gene3D" id="1.20.1070.10">
    <property type="entry name" value="Rhodopsin 7-helix transmembrane proteins"/>
    <property type="match status" value="2"/>
</dbReference>
<feature type="transmembrane region" description="Helical" evidence="16">
    <location>
        <begin position="153"/>
        <end position="172"/>
    </location>
</feature>
<keyword evidence="19" id="KW-1185">Reference proteome</keyword>
<accession>A0A8C4R9G4</accession>
<dbReference type="Proteomes" id="UP000694388">
    <property type="component" value="Unplaced"/>
</dbReference>
<evidence type="ECO:0000256" key="9">
    <source>
        <dbReference type="ARBA" id="ARBA00023136"/>
    </source>
</evidence>
<dbReference type="InterPro" id="IPR017452">
    <property type="entry name" value="GPCR_Rhodpsn_7TM"/>
</dbReference>
<evidence type="ECO:0000256" key="2">
    <source>
        <dbReference type="ARBA" id="ARBA00004236"/>
    </source>
</evidence>
<feature type="transmembrane region" description="Helical" evidence="16">
    <location>
        <begin position="306"/>
        <end position="327"/>
    </location>
</feature>
<evidence type="ECO:0000256" key="15">
    <source>
        <dbReference type="RuleBase" id="RU000688"/>
    </source>
</evidence>
<sequence>MPPSSPMHPTLLSLNSSIEHCSGMSEPYLSVFLIPIMYMLICLLGTMGNSLVLFTVACSRVRPRRVADSYIASLALADLVFVISLPLWAVNAWREYDWPFGAVLCKLSSFAVSLNMYASVFCLTCLSFDRYVAVVHAVPAAAALLRSRSAAQLSLALVWVLALLVSLPSVVLRTTLTEYTMTSLPMPDESPGGWDSFEHAAWIANFTDFHAAPWSGESSTPDANFDDPDPSSLPSGWKIHTSCDWVFPEADIVKEAHWSALNNLLGVVLAFVLPGGVMAFCYLAIARKLNSHFTHVRQQERKKRRLLQIIATLVLMFTLCWLPFHAIRVIDALRLLEVLSTFCNLNLFLSSTYPYTICLAYLNSCLNPFLYAFFDLQFRAEAWRLLSYSRTTHWLCRSKENGLQSNSERAMQADLGTSTNGIRCSLVSGTISPPLRSELSSMSTII</sequence>
<dbReference type="GO" id="GO:0006955">
    <property type="term" value="P:immune response"/>
    <property type="evidence" value="ECO:0007669"/>
    <property type="project" value="TreeGrafter"/>
</dbReference>
<dbReference type="Ensembl" id="ENSEBUT00000027433.1">
    <property type="protein sequence ID" value="ENSEBUP00000026857.1"/>
    <property type="gene ID" value="ENSEBUG00000016531.1"/>
</dbReference>
<dbReference type="InterPro" id="IPR000276">
    <property type="entry name" value="GPCR_Rhodpsn"/>
</dbReference>
<evidence type="ECO:0000256" key="4">
    <source>
        <dbReference type="ARBA" id="ARBA00022475"/>
    </source>
</evidence>
<evidence type="ECO:0000256" key="5">
    <source>
        <dbReference type="ARBA" id="ARBA00022657"/>
    </source>
</evidence>
<dbReference type="PANTHER" id="PTHR10489:SF953">
    <property type="entry name" value="APELIN RECEPTOR"/>
    <property type="match status" value="1"/>
</dbReference>
<dbReference type="InterPro" id="IPR050119">
    <property type="entry name" value="CCR1-9-like"/>
</dbReference>
<dbReference type="PRINTS" id="PR00241">
    <property type="entry name" value="ANGIOTENSINR"/>
</dbReference>
<dbReference type="OMA" id="YAWLGYH"/>
<keyword evidence="3" id="KW-0217">Developmental protein</keyword>
<keyword evidence="14 15" id="KW-0807">Transducer</keyword>
<dbReference type="SUPFAM" id="SSF81321">
    <property type="entry name" value="Family A G protein-coupled receptor-like"/>
    <property type="match status" value="2"/>
</dbReference>
<reference evidence="18" key="2">
    <citation type="submission" date="2025-09" db="UniProtKB">
        <authorList>
            <consortium name="Ensembl"/>
        </authorList>
    </citation>
    <scope>IDENTIFICATION</scope>
</reference>
<evidence type="ECO:0000313" key="18">
    <source>
        <dbReference type="Ensembl" id="ENSEBUP00000026857.1"/>
    </source>
</evidence>
<dbReference type="GO" id="GO:0016493">
    <property type="term" value="F:C-C chemokine receptor activity"/>
    <property type="evidence" value="ECO:0007669"/>
    <property type="project" value="TreeGrafter"/>
</dbReference>
<evidence type="ECO:0000256" key="13">
    <source>
        <dbReference type="ARBA" id="ARBA00023218"/>
    </source>
</evidence>
<evidence type="ECO:0000256" key="10">
    <source>
        <dbReference type="ARBA" id="ARBA00023157"/>
    </source>
</evidence>
<keyword evidence="8 15" id="KW-0297">G-protein coupled receptor</keyword>
<keyword evidence="11 15" id="KW-0675">Receptor</keyword>
<keyword evidence="9 16" id="KW-0472">Membrane</keyword>
<evidence type="ECO:0000256" key="7">
    <source>
        <dbReference type="ARBA" id="ARBA00022989"/>
    </source>
</evidence>
<feature type="transmembrane region" description="Helical" evidence="16">
    <location>
        <begin position="70"/>
        <end position="90"/>
    </location>
</feature>
<comment type="subcellular location">
    <subcellularLocation>
        <location evidence="2">Cell membrane</location>
    </subcellularLocation>
    <subcellularLocation>
        <location evidence="1">Membrane</location>
        <topology evidence="1">Multi-pass membrane protein</topology>
    </subcellularLocation>
</comment>
<evidence type="ECO:0000256" key="14">
    <source>
        <dbReference type="ARBA" id="ARBA00023224"/>
    </source>
</evidence>
<dbReference type="GO" id="GO:0030593">
    <property type="term" value="P:neutrophil chemotaxis"/>
    <property type="evidence" value="ECO:0007669"/>
    <property type="project" value="TreeGrafter"/>
</dbReference>
<feature type="domain" description="G-protein coupled receptors family 1 profile" evidence="17">
    <location>
        <begin position="48"/>
        <end position="371"/>
    </location>
</feature>
<dbReference type="GO" id="GO:0019957">
    <property type="term" value="F:C-C chemokine binding"/>
    <property type="evidence" value="ECO:0007669"/>
    <property type="project" value="TreeGrafter"/>
</dbReference>
<feature type="transmembrane region" description="Helical" evidence="16">
    <location>
        <begin position="110"/>
        <end position="132"/>
    </location>
</feature>
<reference evidence="18" key="1">
    <citation type="submission" date="2025-08" db="UniProtKB">
        <authorList>
            <consortium name="Ensembl"/>
        </authorList>
    </citation>
    <scope>IDENTIFICATION</scope>
</reference>